<dbReference type="InterPro" id="IPR029058">
    <property type="entry name" value="AB_hydrolase_fold"/>
</dbReference>
<dbReference type="SMR" id="A0A0D2ILK1"/>
<dbReference type="Pfam" id="PF00561">
    <property type="entry name" value="Abhydrolase_1"/>
    <property type="match status" value="1"/>
</dbReference>
<dbReference type="PDBsum" id="5XO7"/>
<dbReference type="EMBL" id="KN847477">
    <property type="protein sequence ID" value="KIX06614.1"/>
    <property type="molecule type" value="Genomic_DNA"/>
</dbReference>
<dbReference type="PDB" id="5XO8">
    <property type="method" value="X-ray"/>
    <property type="resolution" value="1.88 A"/>
    <property type="chains" value="A/B/C/D/E/F/G/H=1-266"/>
</dbReference>
<dbReference type="AlphaFoldDB" id="A0A0D2ILK1"/>
<evidence type="ECO:0007829" key="4">
    <source>
        <dbReference type="PDB" id="5XO6"/>
    </source>
</evidence>
<keyword evidence="3" id="KW-1185">Reference proteome</keyword>
<dbReference type="PANTHER" id="PTHR43433:SF5">
    <property type="entry name" value="AB HYDROLASE-1 DOMAIN-CONTAINING PROTEIN"/>
    <property type="match status" value="1"/>
</dbReference>
<dbReference type="VEuPathDB" id="FungiDB:Z518_04590"/>
<dbReference type="PDB" id="5Z7J">
    <property type="method" value="X-ray"/>
    <property type="resolution" value="1.98 A"/>
    <property type="chains" value="A/B/C/D/E/F/G/H=3-266"/>
</dbReference>
<dbReference type="PDBsum" id="5Z7J"/>
<dbReference type="ESTHER" id="9euro-a0a0d2ilk1">
    <property type="family name" value="Zearalenone-hydrolase"/>
</dbReference>
<dbReference type="STRING" id="1442369.A0A0D2ILK1"/>
<dbReference type="Gene3D" id="3.40.50.1820">
    <property type="entry name" value="alpha/beta hydrolase"/>
    <property type="match status" value="1"/>
</dbReference>
<keyword evidence="4 5" id="KW-0002">3D-structure</keyword>
<dbReference type="RefSeq" id="XP_013273750.1">
    <property type="nucleotide sequence ID" value="XM_013418296.1"/>
</dbReference>
<organism evidence="2 3">
    <name type="scientific">Rhinocladiella mackenziei CBS 650.93</name>
    <dbReference type="NCBI Taxonomy" id="1442369"/>
    <lineage>
        <taxon>Eukaryota</taxon>
        <taxon>Fungi</taxon>
        <taxon>Dikarya</taxon>
        <taxon>Ascomycota</taxon>
        <taxon>Pezizomycotina</taxon>
        <taxon>Eurotiomycetes</taxon>
        <taxon>Chaetothyriomycetidae</taxon>
        <taxon>Chaetothyriales</taxon>
        <taxon>Herpotrichiellaceae</taxon>
        <taxon>Rhinocladiella</taxon>
    </lineage>
</organism>
<gene>
    <name evidence="2" type="ORF">Z518_04590</name>
</gene>
<accession>A0A0D2ILK1</accession>
<dbReference type="PDB" id="5XO7">
    <property type="method" value="X-ray"/>
    <property type="resolution" value="1.88 A"/>
    <property type="chains" value="A/B/C/D/E/F/G/H=1-266"/>
</dbReference>
<dbReference type="InterPro" id="IPR000073">
    <property type="entry name" value="AB_hydrolase_1"/>
</dbReference>
<feature type="domain" description="AB hydrolase-1" evidence="1">
    <location>
        <begin position="29"/>
        <end position="146"/>
    </location>
</feature>
<name>A0A0D2ILK1_9EURO</name>
<evidence type="ECO:0007829" key="5">
    <source>
        <dbReference type="PDB" id="5XO7"/>
    </source>
</evidence>
<reference evidence="2 3" key="1">
    <citation type="submission" date="2015-01" db="EMBL/GenBank/DDBJ databases">
        <title>The Genome Sequence of Rhinocladiella mackenzie CBS 650.93.</title>
        <authorList>
            <consortium name="The Broad Institute Genomics Platform"/>
            <person name="Cuomo C."/>
            <person name="de Hoog S."/>
            <person name="Gorbushina A."/>
            <person name="Stielow B."/>
            <person name="Teixiera M."/>
            <person name="Abouelleil A."/>
            <person name="Chapman S.B."/>
            <person name="Priest M."/>
            <person name="Young S.K."/>
            <person name="Wortman J."/>
            <person name="Nusbaum C."/>
            <person name="Birren B."/>
        </authorList>
    </citation>
    <scope>NUCLEOTIDE SEQUENCE [LARGE SCALE GENOMIC DNA]</scope>
    <source>
        <strain evidence="2 3">CBS 650.93</strain>
    </source>
</reference>
<sequence length="266" mass="29433">MAATRTRGYVTTKDGIKWYYEQEGSGPDVVLIPDGLGECQMFDKPMSLIASNGFRVTTFDMPGMSRSSDAPPETYQDITGRKLAGYIITLLDTLDIKIASVWGCSSGASTVLALCSDYPERVRNGMPHEVPTENPDILLHIHEVDPATISQEMAANSRAYSGNVEAWDALGPEVHARLHDNYPRWAYGYPRTIPPSAPVKTEDLHKVPIDWTVGASTPTKLFFENIVIAAREGINIGTLPGNHFPYVSHPEEFAKYVVETSRKYLK</sequence>
<dbReference type="PDB" id="5Z97">
    <property type="method" value="X-ray"/>
    <property type="resolution" value="2.32 A"/>
    <property type="chains" value="A/B/C/D=4-266"/>
</dbReference>
<proteinExistence type="evidence at protein level"/>
<evidence type="ECO:0000313" key="2">
    <source>
        <dbReference type="EMBL" id="KIX06614.1"/>
    </source>
</evidence>
<dbReference type="Proteomes" id="UP000053617">
    <property type="component" value="Unassembled WGS sequence"/>
</dbReference>
<dbReference type="PANTHER" id="PTHR43433">
    <property type="entry name" value="HYDROLASE, ALPHA/BETA FOLD FAMILY PROTEIN"/>
    <property type="match status" value="1"/>
</dbReference>
<dbReference type="InterPro" id="IPR050471">
    <property type="entry name" value="AB_hydrolase"/>
</dbReference>
<dbReference type="PDBsum" id="5XO6"/>
<dbReference type="PDB" id="5XO6">
    <property type="method" value="X-ray"/>
    <property type="resolution" value="2.38 A"/>
    <property type="chains" value="A/B/C/D/E/F/G/H=1-266"/>
</dbReference>
<dbReference type="PDBsum" id="5Z5J"/>
<evidence type="ECO:0000259" key="1">
    <source>
        <dbReference type="Pfam" id="PF00561"/>
    </source>
</evidence>
<evidence type="ECO:0000313" key="3">
    <source>
        <dbReference type="Proteomes" id="UP000053617"/>
    </source>
</evidence>
<dbReference type="PDBsum" id="5XO8"/>
<dbReference type="PDBsum" id="5Z97"/>
<dbReference type="HOGENOM" id="CLU_1049722_0_0_1"/>
<dbReference type="PDB" id="5Z5J">
    <property type="method" value="X-ray"/>
    <property type="resolution" value="2.15 A"/>
    <property type="chains" value="A/B/C/D/E/F/G/H=3-266"/>
</dbReference>
<dbReference type="GeneID" id="25292661"/>
<dbReference type="OrthoDB" id="408373at2759"/>
<reference evidence="4 5" key="2">
    <citation type="journal article" date="2018" name="ACS Catal.">
        <title>Crystal Structure of a Mycoestrogen-Detoxifying Lactonase from Rhinocladiella mackenziei: Molecular Insight into ZHD Substrate Selectivity.</title>
        <authorList>
            <person name="Zheng Y.Y."/>
            <person name="Liu W.T."/>
            <person name="Chen C.C."/>
            <person name="Hu X.Y."/>
            <person name="Liu W.D."/>
            <person name="Ko T.P."/>
            <person name="Tang X.K."/>
            <person name="Wei H.L."/>
            <person name="Huang J.W."/>
            <person name="Guo R.T."/>
        </authorList>
    </citation>
    <scope>X-RAY CRYSTALLOGRAPHY (1.88 ANGSTROMS)</scope>
</reference>
<protein>
    <recommendedName>
        <fullName evidence="1">AB hydrolase-1 domain-containing protein</fullName>
    </recommendedName>
</protein>
<dbReference type="SUPFAM" id="SSF53474">
    <property type="entry name" value="alpha/beta-Hydrolases"/>
    <property type="match status" value="1"/>
</dbReference>